<proteinExistence type="predicted"/>
<dbReference type="OrthoDB" id="883995at2"/>
<keyword evidence="2" id="KW-1185">Reference proteome</keyword>
<sequence>MQPSYLRDDIYQKPTAFCLIVFALIGCNNNNSATSANKRKESEVSTGVKVESNLSEKNVSTSTGVMKNAAEEYSCEECVSLVNRIVTTSEYNDFFKKKYDKKYSISINEATKQKVSIQILIHGNVPMGWLEFDLEAGTLKDVTNDPLQPIKLKVNDSLIRAFQDNCIKCCLD</sequence>
<name>A0A256AD14_9FLAO</name>
<protein>
    <submittedName>
        <fullName evidence="1">Uncharacterized protein</fullName>
    </submittedName>
</protein>
<evidence type="ECO:0000313" key="1">
    <source>
        <dbReference type="EMBL" id="OYQ51499.1"/>
    </source>
</evidence>
<evidence type="ECO:0000313" key="2">
    <source>
        <dbReference type="Proteomes" id="UP000216035"/>
    </source>
</evidence>
<reference evidence="1 2" key="1">
    <citation type="submission" date="2017-07" db="EMBL/GenBank/DDBJ databases">
        <title>Flavobacterium cyanobacteriorum sp. nov., isolated from cyanobacterial aggregates in a eutrophic lake.</title>
        <authorList>
            <person name="Cai H."/>
        </authorList>
    </citation>
    <scope>NUCLEOTIDE SEQUENCE [LARGE SCALE GENOMIC DNA]</scope>
    <source>
        <strain evidence="1 2">TH167</strain>
    </source>
</reference>
<dbReference type="RefSeq" id="WP_094484794.1">
    <property type="nucleotide sequence ID" value="NZ_NOXX01000031.1"/>
</dbReference>
<dbReference type="EMBL" id="NOXX01000031">
    <property type="protein sequence ID" value="OYQ51499.1"/>
    <property type="molecule type" value="Genomic_DNA"/>
</dbReference>
<dbReference type="AlphaFoldDB" id="A0A256AD14"/>
<dbReference type="Proteomes" id="UP000216035">
    <property type="component" value="Unassembled WGS sequence"/>
</dbReference>
<gene>
    <name evidence="1" type="ORF">CHX27_00280</name>
</gene>
<organism evidence="1 2">
    <name type="scientific">Flavobacterium aurantiibacter</name>
    <dbReference type="NCBI Taxonomy" id="2023067"/>
    <lineage>
        <taxon>Bacteria</taxon>
        <taxon>Pseudomonadati</taxon>
        <taxon>Bacteroidota</taxon>
        <taxon>Flavobacteriia</taxon>
        <taxon>Flavobacteriales</taxon>
        <taxon>Flavobacteriaceae</taxon>
        <taxon>Flavobacterium</taxon>
    </lineage>
</organism>
<accession>A0A256AD14</accession>
<dbReference type="PROSITE" id="PS51257">
    <property type="entry name" value="PROKAR_LIPOPROTEIN"/>
    <property type="match status" value="1"/>
</dbReference>
<comment type="caution">
    <text evidence="1">The sequence shown here is derived from an EMBL/GenBank/DDBJ whole genome shotgun (WGS) entry which is preliminary data.</text>
</comment>